<dbReference type="STRING" id="1267423.SAMN05216290_0262"/>
<proteinExistence type="predicted"/>
<keyword evidence="2" id="KW-1185">Reference proteome</keyword>
<dbReference type="GeneID" id="99985026"/>
<dbReference type="RefSeq" id="WP_090256588.1">
    <property type="nucleotide sequence ID" value="NZ_FOIR01000001.1"/>
</dbReference>
<sequence length="140" mass="15965">MKTQKTIALVEGYVYANYHVEKDVLVVVAFGKRADYSIENHIVSIEAYQRVKKVCVELGLKKMLIVSEVLGRIFITELKAMKDHIMRIDPSVSKGIKVVLVDTNYGSYLDNLFVEQTVISKGVEFRVFHDEAKGREWIGL</sequence>
<evidence type="ECO:0000313" key="2">
    <source>
        <dbReference type="Proteomes" id="UP000199437"/>
    </source>
</evidence>
<dbReference type="AlphaFoldDB" id="A0A1I0MBS7"/>
<reference evidence="2" key="1">
    <citation type="submission" date="2016-10" db="EMBL/GenBank/DDBJ databases">
        <authorList>
            <person name="Varghese N."/>
            <person name="Submissions S."/>
        </authorList>
    </citation>
    <scope>NUCLEOTIDE SEQUENCE [LARGE SCALE GENOMIC DNA]</scope>
    <source>
        <strain evidence="2">CGMCC 1.12402</strain>
    </source>
</reference>
<organism evidence="1 2">
    <name type="scientific">Roseivirga pacifica</name>
    <dbReference type="NCBI Taxonomy" id="1267423"/>
    <lineage>
        <taxon>Bacteria</taxon>
        <taxon>Pseudomonadati</taxon>
        <taxon>Bacteroidota</taxon>
        <taxon>Cytophagia</taxon>
        <taxon>Cytophagales</taxon>
        <taxon>Roseivirgaceae</taxon>
        <taxon>Roseivirga</taxon>
    </lineage>
</organism>
<protein>
    <recommendedName>
        <fullName evidence="3">SpoIIAA-like</fullName>
    </recommendedName>
</protein>
<dbReference type="Proteomes" id="UP000199437">
    <property type="component" value="Unassembled WGS sequence"/>
</dbReference>
<name>A0A1I0MBS7_9BACT</name>
<evidence type="ECO:0008006" key="3">
    <source>
        <dbReference type="Google" id="ProtNLM"/>
    </source>
</evidence>
<accession>A0A1I0MBS7</accession>
<evidence type="ECO:0000313" key="1">
    <source>
        <dbReference type="EMBL" id="SEV85823.1"/>
    </source>
</evidence>
<gene>
    <name evidence="1" type="ORF">SAMN05216290_0262</name>
</gene>
<dbReference type="EMBL" id="FOIR01000001">
    <property type="protein sequence ID" value="SEV85823.1"/>
    <property type="molecule type" value="Genomic_DNA"/>
</dbReference>